<comment type="similarity">
    <text evidence="1">Belongs to the DprA/Smf family.</text>
</comment>
<dbReference type="InterPro" id="IPR036388">
    <property type="entry name" value="WH-like_DNA-bd_sf"/>
</dbReference>
<protein>
    <submittedName>
        <fullName evidence="4">DNA-processing protein DprA</fullName>
    </submittedName>
</protein>
<dbReference type="InterPro" id="IPR041614">
    <property type="entry name" value="DprA_WH"/>
</dbReference>
<feature type="domain" description="Smf/DprA SLOG" evidence="2">
    <location>
        <begin position="129"/>
        <end position="337"/>
    </location>
</feature>
<dbReference type="PANTHER" id="PTHR43022:SF1">
    <property type="entry name" value="PROTEIN SMF"/>
    <property type="match status" value="1"/>
</dbReference>
<dbReference type="Pfam" id="PF17782">
    <property type="entry name" value="WHD_DprA"/>
    <property type="match status" value="1"/>
</dbReference>
<reference evidence="4" key="1">
    <citation type="submission" date="2021-03" db="EMBL/GenBank/DDBJ databases">
        <title>Pengzhenrongella sicca gen. nov., sp. nov., a new member of suborder Micrococcineae isolated from High-Arctic tundra soil.</title>
        <authorList>
            <person name="Peng F."/>
        </authorList>
    </citation>
    <scope>NUCLEOTIDE SEQUENCE</scope>
    <source>
        <strain evidence="4">LRZ-2</strain>
    </source>
</reference>
<dbReference type="Gene3D" id="1.10.10.10">
    <property type="entry name" value="Winged helix-like DNA-binding domain superfamily/Winged helix DNA-binding domain"/>
    <property type="match status" value="1"/>
</dbReference>
<dbReference type="Pfam" id="PF02481">
    <property type="entry name" value="DNA_processg_A"/>
    <property type="match status" value="1"/>
</dbReference>
<evidence type="ECO:0000313" key="5">
    <source>
        <dbReference type="Proteomes" id="UP000663937"/>
    </source>
</evidence>
<evidence type="ECO:0000259" key="2">
    <source>
        <dbReference type="Pfam" id="PF02481"/>
    </source>
</evidence>
<organism evidence="4 5">
    <name type="scientific">Pengzhenrongella sicca</name>
    <dbReference type="NCBI Taxonomy" id="2819238"/>
    <lineage>
        <taxon>Bacteria</taxon>
        <taxon>Bacillati</taxon>
        <taxon>Actinomycetota</taxon>
        <taxon>Actinomycetes</taxon>
        <taxon>Micrococcales</taxon>
        <taxon>Pengzhenrongella</taxon>
    </lineage>
</organism>
<dbReference type="SUPFAM" id="SSF102405">
    <property type="entry name" value="MCP/YpsA-like"/>
    <property type="match status" value="1"/>
</dbReference>
<dbReference type="EMBL" id="CP071868">
    <property type="protein sequence ID" value="QTE30554.1"/>
    <property type="molecule type" value="Genomic_DNA"/>
</dbReference>
<evidence type="ECO:0000256" key="1">
    <source>
        <dbReference type="ARBA" id="ARBA00006525"/>
    </source>
</evidence>
<dbReference type="GO" id="GO:0009294">
    <property type="term" value="P:DNA-mediated transformation"/>
    <property type="evidence" value="ECO:0007669"/>
    <property type="project" value="InterPro"/>
</dbReference>
<dbReference type="Proteomes" id="UP000663937">
    <property type="component" value="Chromosome"/>
</dbReference>
<keyword evidence="5" id="KW-1185">Reference proteome</keyword>
<dbReference type="RefSeq" id="WP_227424895.1">
    <property type="nucleotide sequence ID" value="NZ_CP071868.1"/>
</dbReference>
<dbReference type="AlphaFoldDB" id="A0A8A4ZF88"/>
<evidence type="ECO:0000313" key="4">
    <source>
        <dbReference type="EMBL" id="QTE30554.1"/>
    </source>
</evidence>
<accession>A0A8A4ZF88</accession>
<dbReference type="PANTHER" id="PTHR43022">
    <property type="entry name" value="PROTEIN SMF"/>
    <property type="match status" value="1"/>
</dbReference>
<proteinExistence type="inferred from homology"/>
<dbReference type="InterPro" id="IPR057666">
    <property type="entry name" value="DrpA_SLOG"/>
</dbReference>
<dbReference type="NCBIfam" id="TIGR00732">
    <property type="entry name" value="dprA"/>
    <property type="match status" value="1"/>
</dbReference>
<dbReference type="Gene3D" id="3.40.50.450">
    <property type="match status" value="1"/>
</dbReference>
<dbReference type="InterPro" id="IPR003488">
    <property type="entry name" value="DprA"/>
</dbReference>
<gene>
    <name evidence="4" type="primary">dprA</name>
    <name evidence="4" type="ORF">J4E96_06145</name>
</gene>
<evidence type="ECO:0000259" key="3">
    <source>
        <dbReference type="Pfam" id="PF17782"/>
    </source>
</evidence>
<dbReference type="KEGG" id="psic:J4E96_06145"/>
<name>A0A8A4ZF88_9MICO</name>
<sequence>MSGAEVDPVTLARAAWSRVAEPGDLTAGAVIAALGPVDALAWLRDAARAGDSQRGAGGPVVGIDPVDLFDDGADHHPAGRADDRAGGLGGASRRRLAAAVGRWAPRLEGLDPLRELRVLARLGGVVVHPGTPGWPTALADLGPAAPPCLWVRGDAAVDAAVARSVALVGSRAATAYGEHVAAELAAGVADRGFTVVSGGAYGVDAAAHRGAIAGGGRTVVFLAGGVDRPYPAGNAALLARVLETGGSVVSEVPPGSVPSRTRFLQRNRLIAAAAVATVVVEAAWRSGALNTAGHAAGLLRPVGAVPGPVTSMASAGCHRLLREGVAVCVTDAGEVAELAGAGADLAPARAEAAAEVDGLGLAARQVLDALPVRRAAGTDSLARAAGLSIAQVNAALGPLELAGLAERDGPGWRRRARAARP</sequence>
<feature type="domain" description="DprA winged helix" evidence="3">
    <location>
        <begin position="352"/>
        <end position="407"/>
    </location>
</feature>